<dbReference type="EMBL" id="JACIJE010000001">
    <property type="protein sequence ID" value="MBB5688071.1"/>
    <property type="molecule type" value="Genomic_DNA"/>
</dbReference>
<keyword evidence="1" id="KW-1133">Transmembrane helix</keyword>
<dbReference type="Pfam" id="PF03334">
    <property type="entry name" value="PhaG_MnhG_YufB"/>
    <property type="match status" value="1"/>
</dbReference>
<dbReference type="Gene3D" id="3.40.50.12370">
    <property type="match status" value="1"/>
</dbReference>
<keyword evidence="3" id="KW-1185">Reference proteome</keyword>
<keyword evidence="1" id="KW-0472">Membrane</keyword>
<sequence>MRAAMEILAALLLVGGAVIVALSALGVARLPDPFSRMHAAAKAGVAGAGLLLLGTGLAFGTTGAILTAVAAVAFLVLTAPLASHTLGRAAYVAGAPLGAARVADALAGILDRRVFDIDPGRTARPRSAQRLSPREDYAMTAIPEFRRPADQAGRDSAALEPAPARRILCCLVGGEAQRAATEAALDLGRATGAQVTGLSGAGLEPRAWRGPLPIGGSFWSDWLTTRSRARIRQNCAEALEEFQSLTAGASDLDAVARHEETGAADFARLLAGQDLAILPAGAGPHGMPAEPGEEIAASLAKAGVVPVLRVRQWPGRVRAVLLVVGESPACGALAAGMLRSGLWSTAPVSILPVAEERPGVVAMVEQQAELLRQHGRRVAILPALEADFDITEARQLLARFDAAVMAQLSSRNGGLLDSLRLCAFETVADTVPITLLP</sequence>
<dbReference type="RefSeq" id="WP_184480383.1">
    <property type="nucleotide sequence ID" value="NZ_JACIJE010000001.1"/>
</dbReference>
<dbReference type="GO" id="GO:0015385">
    <property type="term" value="F:sodium:proton antiporter activity"/>
    <property type="evidence" value="ECO:0007669"/>
    <property type="project" value="TreeGrafter"/>
</dbReference>
<gene>
    <name evidence="2" type="ORF">FHS88_000181</name>
</gene>
<accession>A0A840XW46</accession>
<dbReference type="PANTHER" id="PTHR34703:SF1">
    <property type="entry name" value="ANTIPORTER SUBUNIT MNHG2-RELATED"/>
    <property type="match status" value="1"/>
</dbReference>
<reference evidence="2 3" key="1">
    <citation type="submission" date="2020-08" db="EMBL/GenBank/DDBJ databases">
        <title>Genomic Encyclopedia of Type Strains, Phase IV (KMG-IV): sequencing the most valuable type-strain genomes for metagenomic binning, comparative biology and taxonomic classification.</title>
        <authorList>
            <person name="Goeker M."/>
        </authorList>
    </citation>
    <scope>NUCLEOTIDE SEQUENCE [LARGE SCALE GENOMIC DNA]</scope>
    <source>
        <strain evidence="2 3">DSM 25895</strain>
    </source>
</reference>
<comment type="caution">
    <text evidence="2">The sequence shown here is derived from an EMBL/GenBank/DDBJ whole genome shotgun (WGS) entry which is preliminary data.</text>
</comment>
<protein>
    <submittedName>
        <fullName evidence="2">Monovalent cation/proton antiporter MnhG/PhaG subunit</fullName>
    </submittedName>
</protein>
<evidence type="ECO:0000313" key="3">
    <source>
        <dbReference type="Proteomes" id="UP000562254"/>
    </source>
</evidence>
<keyword evidence="1" id="KW-0812">Transmembrane</keyword>
<evidence type="ECO:0000313" key="2">
    <source>
        <dbReference type="EMBL" id="MBB5688071.1"/>
    </source>
</evidence>
<dbReference type="AlphaFoldDB" id="A0A840XW46"/>
<feature type="transmembrane region" description="Helical" evidence="1">
    <location>
        <begin position="50"/>
        <end position="78"/>
    </location>
</feature>
<dbReference type="InterPro" id="IPR005133">
    <property type="entry name" value="PhaG_MnhG_YufB"/>
</dbReference>
<proteinExistence type="predicted"/>
<organism evidence="2 3">
    <name type="scientific">Neoroseomonas alkaliterrae</name>
    <dbReference type="NCBI Taxonomy" id="1452450"/>
    <lineage>
        <taxon>Bacteria</taxon>
        <taxon>Pseudomonadati</taxon>
        <taxon>Pseudomonadota</taxon>
        <taxon>Alphaproteobacteria</taxon>
        <taxon>Acetobacterales</taxon>
        <taxon>Acetobacteraceae</taxon>
        <taxon>Neoroseomonas</taxon>
    </lineage>
</organism>
<name>A0A840XW46_9PROT</name>
<dbReference type="PANTHER" id="PTHR34703">
    <property type="entry name" value="ANTIPORTER SUBUNIT MNHG2-RELATED"/>
    <property type="match status" value="1"/>
</dbReference>
<dbReference type="Proteomes" id="UP000562254">
    <property type="component" value="Unassembled WGS sequence"/>
</dbReference>
<evidence type="ECO:0000256" key="1">
    <source>
        <dbReference type="SAM" id="Phobius"/>
    </source>
</evidence>